<dbReference type="GO" id="GO:0004519">
    <property type="term" value="F:endonuclease activity"/>
    <property type="evidence" value="ECO:0007669"/>
    <property type="project" value="UniProtKB-KW"/>
</dbReference>
<dbReference type="GO" id="GO:0005829">
    <property type="term" value="C:cytosol"/>
    <property type="evidence" value="ECO:0007669"/>
    <property type="project" value="TreeGrafter"/>
</dbReference>
<dbReference type="GO" id="GO:0008270">
    <property type="term" value="F:zinc ion binding"/>
    <property type="evidence" value="ECO:0007669"/>
    <property type="project" value="InterPro"/>
</dbReference>
<name>G8PCA8_PEDCP</name>
<dbReference type="AlphaFoldDB" id="G8PCA8"/>
<organism evidence="6 7">
    <name type="scientific">Pediococcus claussenii (strain ATCC BAA-344 / DSM 14800 / JCM 18046 / KCTC 3811 / LMG 21948 / P06)</name>
    <dbReference type="NCBI Taxonomy" id="701521"/>
    <lineage>
        <taxon>Bacteria</taxon>
        <taxon>Bacillati</taxon>
        <taxon>Bacillota</taxon>
        <taxon>Bacilli</taxon>
        <taxon>Lactobacillales</taxon>
        <taxon>Lactobacillaceae</taxon>
        <taxon>Pediococcus</taxon>
    </lineage>
</organism>
<dbReference type="PANTHER" id="PTHR41286">
    <property type="entry name" value="HNH NUCLEASE YAJD-RELATED"/>
    <property type="match status" value="1"/>
</dbReference>
<keyword evidence="1" id="KW-0540">Nuclease</keyword>
<keyword evidence="2" id="KW-0378">Hydrolase</keyword>
<dbReference type="InterPro" id="IPR003615">
    <property type="entry name" value="HNH_nuc"/>
</dbReference>
<evidence type="ECO:0000256" key="3">
    <source>
        <dbReference type="ARBA" id="ARBA00038412"/>
    </source>
</evidence>
<evidence type="ECO:0000313" key="6">
    <source>
        <dbReference type="EMBL" id="AEV94893.1"/>
    </source>
</evidence>
<evidence type="ECO:0000256" key="2">
    <source>
        <dbReference type="ARBA" id="ARBA00022801"/>
    </source>
</evidence>
<dbReference type="InterPro" id="IPR002711">
    <property type="entry name" value="HNH"/>
</dbReference>
<comment type="similarity">
    <text evidence="3">Belongs to the HNH nuclease family.</text>
</comment>
<dbReference type="EMBL" id="CP003137">
    <property type="protein sequence ID" value="AEV94893.1"/>
    <property type="molecule type" value="Genomic_DNA"/>
</dbReference>
<dbReference type="CDD" id="cd00085">
    <property type="entry name" value="HNHc"/>
    <property type="match status" value="1"/>
</dbReference>
<dbReference type="STRING" id="701521.PECL_595"/>
<proteinExistence type="inferred from homology"/>
<evidence type="ECO:0000256" key="1">
    <source>
        <dbReference type="ARBA" id="ARBA00022722"/>
    </source>
</evidence>
<keyword evidence="6" id="KW-0255">Endonuclease</keyword>
<evidence type="ECO:0000313" key="7">
    <source>
        <dbReference type="Proteomes" id="UP000005444"/>
    </source>
</evidence>
<evidence type="ECO:0000256" key="4">
    <source>
        <dbReference type="ARBA" id="ARBA00040194"/>
    </source>
</evidence>
<sequence length="125" mass="15170">MAKKFCNHAGCRALVALNVKYCEKHQKQANSDTYHHRRYEQGRDQFEAFYRTSAWKKMSRQMLIRSPICKLCYQEGVIRKADIVDHITPIREDWSRRLDWDNMQTLCIYHHNQKTNIENQRRIKK</sequence>
<dbReference type="SMART" id="SM00507">
    <property type="entry name" value="HNHc"/>
    <property type="match status" value="1"/>
</dbReference>
<dbReference type="Gene3D" id="1.10.30.50">
    <property type="match status" value="1"/>
</dbReference>
<dbReference type="eggNOG" id="COG1403">
    <property type="taxonomic scope" value="Bacteria"/>
</dbReference>
<dbReference type="HOGENOM" id="CLU_108879_4_1_9"/>
<dbReference type="GO" id="GO:0016787">
    <property type="term" value="F:hydrolase activity"/>
    <property type="evidence" value="ECO:0007669"/>
    <property type="project" value="UniProtKB-KW"/>
</dbReference>
<evidence type="ECO:0000259" key="5">
    <source>
        <dbReference type="SMART" id="SM00507"/>
    </source>
</evidence>
<reference evidence="6 7" key="1">
    <citation type="journal article" date="2012" name="J. Bacteriol.">
        <title>Complete Genome Sequence of the Beer Spoilage Organism Pediococcus claussenii ATCC BAA-344T.</title>
        <authorList>
            <person name="Pittet V."/>
            <person name="Abegunde T."/>
            <person name="Marfleet T."/>
            <person name="Haakensen M."/>
            <person name="Morrow K."/>
            <person name="Jayaprakash T."/>
            <person name="Schroeder K."/>
            <person name="Trost B."/>
            <person name="Byrns S."/>
            <person name="Bergsveinson J."/>
            <person name="Kusalik A."/>
            <person name="Ziola B."/>
        </authorList>
    </citation>
    <scope>NUCLEOTIDE SEQUENCE [LARGE SCALE GENOMIC DNA]</scope>
    <source>
        <strain evidence="6 7">ATCC BAA-344</strain>
    </source>
</reference>
<accession>G8PCA8</accession>
<dbReference type="Proteomes" id="UP000005444">
    <property type="component" value="Chromosome"/>
</dbReference>
<feature type="domain" description="HNH nuclease" evidence="5">
    <location>
        <begin position="57"/>
        <end position="112"/>
    </location>
</feature>
<dbReference type="KEGG" id="pce:PECL_595"/>
<gene>
    <name evidence="6" type="ordered locus">PECL_595</name>
</gene>
<keyword evidence="7" id="KW-1185">Reference proteome</keyword>
<dbReference type="GO" id="GO:0003676">
    <property type="term" value="F:nucleic acid binding"/>
    <property type="evidence" value="ECO:0007669"/>
    <property type="project" value="InterPro"/>
</dbReference>
<dbReference type="RefSeq" id="WP_014215090.1">
    <property type="nucleotide sequence ID" value="NC_016605.1"/>
</dbReference>
<protein>
    <recommendedName>
        <fullName evidence="4">Putative HNH nuclease YajD</fullName>
    </recommendedName>
</protein>
<dbReference type="Pfam" id="PF01844">
    <property type="entry name" value="HNH"/>
    <property type="match status" value="1"/>
</dbReference>
<dbReference type="PANTHER" id="PTHR41286:SF1">
    <property type="entry name" value="HNH NUCLEASE YAJD-RELATED"/>
    <property type="match status" value="1"/>
</dbReference>